<keyword evidence="1" id="KW-1133">Transmembrane helix</keyword>
<dbReference type="EMBL" id="QNUK01000002">
    <property type="protein sequence ID" value="KAF5909872.1"/>
    <property type="molecule type" value="Genomic_DNA"/>
</dbReference>
<keyword evidence="3" id="KW-1185">Reference proteome</keyword>
<gene>
    <name evidence="2" type="ORF">DAT39_000477</name>
</gene>
<keyword evidence="1" id="KW-0812">Transmembrane</keyword>
<dbReference type="AlphaFoldDB" id="A0A8J4XH32"/>
<evidence type="ECO:0000256" key="1">
    <source>
        <dbReference type="SAM" id="Phobius"/>
    </source>
</evidence>
<evidence type="ECO:0000313" key="2">
    <source>
        <dbReference type="EMBL" id="KAF5909872.1"/>
    </source>
</evidence>
<feature type="non-terminal residue" evidence="2">
    <location>
        <position position="1"/>
    </location>
</feature>
<proteinExistence type="predicted"/>
<protein>
    <submittedName>
        <fullName evidence="2">Uncharacterized protein</fullName>
    </submittedName>
</protein>
<comment type="caution">
    <text evidence="2">The sequence shown here is derived from an EMBL/GenBank/DDBJ whole genome shotgun (WGS) entry which is preliminary data.</text>
</comment>
<name>A0A8J4XH32_CLAMG</name>
<keyword evidence="1" id="KW-0472">Membrane</keyword>
<reference evidence="2" key="1">
    <citation type="submission" date="2020-07" db="EMBL/GenBank/DDBJ databases">
        <title>Clarias magur genome sequencing, assembly and annotation.</title>
        <authorList>
            <person name="Kushwaha B."/>
            <person name="Kumar R."/>
            <person name="Das P."/>
            <person name="Joshi C.G."/>
            <person name="Kumar D."/>
            <person name="Nagpure N.S."/>
            <person name="Pandey M."/>
            <person name="Agarwal S."/>
            <person name="Srivastava S."/>
            <person name="Singh M."/>
            <person name="Sahoo L."/>
            <person name="Jayasankar P."/>
            <person name="Meher P.K."/>
            <person name="Koringa P.G."/>
            <person name="Iquebal M.A."/>
            <person name="Das S.P."/>
            <person name="Bit A."/>
            <person name="Patnaik S."/>
            <person name="Patel N."/>
            <person name="Shah T.M."/>
            <person name="Hinsu A."/>
            <person name="Jena J.K."/>
        </authorList>
    </citation>
    <scope>NUCLEOTIDE SEQUENCE</scope>
    <source>
        <strain evidence="2">CIFAMagur01</strain>
        <tissue evidence="2">Testis</tissue>
    </source>
</reference>
<accession>A0A8J4XH32</accession>
<sequence>MLNEQLSLYNVDTGYPVQQVVPNDLPNKVKLKQSDRRCKLRYQAPSFWDPVQAVRIASGGLEDRFPLGEKTNIKDNLLNCIAVQLVTMMRAISIFTALLLALLPE</sequence>
<evidence type="ECO:0000313" key="3">
    <source>
        <dbReference type="Proteomes" id="UP000727407"/>
    </source>
</evidence>
<dbReference type="Proteomes" id="UP000727407">
    <property type="component" value="Unassembled WGS sequence"/>
</dbReference>
<organism evidence="2 3">
    <name type="scientific">Clarias magur</name>
    <name type="common">Asian catfish</name>
    <name type="synonym">Macropteronotus magur</name>
    <dbReference type="NCBI Taxonomy" id="1594786"/>
    <lineage>
        <taxon>Eukaryota</taxon>
        <taxon>Metazoa</taxon>
        <taxon>Chordata</taxon>
        <taxon>Craniata</taxon>
        <taxon>Vertebrata</taxon>
        <taxon>Euteleostomi</taxon>
        <taxon>Actinopterygii</taxon>
        <taxon>Neopterygii</taxon>
        <taxon>Teleostei</taxon>
        <taxon>Ostariophysi</taxon>
        <taxon>Siluriformes</taxon>
        <taxon>Clariidae</taxon>
        <taxon>Clarias</taxon>
    </lineage>
</organism>
<feature type="transmembrane region" description="Helical" evidence="1">
    <location>
        <begin position="77"/>
        <end position="103"/>
    </location>
</feature>